<dbReference type="Proteomes" id="UP000183567">
    <property type="component" value="Unassembled WGS sequence"/>
</dbReference>
<protein>
    <submittedName>
        <fullName evidence="2">Uncharacterized protein</fullName>
    </submittedName>
</protein>
<comment type="caution">
    <text evidence="2">The sequence shown here is derived from an EMBL/GenBank/DDBJ whole genome shotgun (WGS) entry which is preliminary data.</text>
</comment>
<name>A0A1J8QFQ3_9AGAM</name>
<accession>A0A1J8QFQ3</accession>
<reference evidence="2 3" key="1">
    <citation type="submission" date="2016-03" db="EMBL/GenBank/DDBJ databases">
        <title>Comparative genomics of the ectomycorrhizal sister species Rhizopogon vinicolor and Rhizopogon vesiculosus (Basidiomycota: Boletales) reveals a divergence of the mating type B locus.</title>
        <authorList>
            <person name="Mujic A.B."/>
            <person name="Kuo A."/>
            <person name="Tritt A."/>
            <person name="Lipzen A."/>
            <person name="Chen C."/>
            <person name="Johnson J."/>
            <person name="Sharma A."/>
            <person name="Barry K."/>
            <person name="Grigoriev I.V."/>
            <person name="Spatafora J.W."/>
        </authorList>
    </citation>
    <scope>NUCLEOTIDE SEQUENCE [LARGE SCALE GENOMIC DNA]</scope>
    <source>
        <strain evidence="2 3">AM-OR11-056</strain>
    </source>
</reference>
<proteinExistence type="predicted"/>
<dbReference type="OrthoDB" id="2678231at2759"/>
<evidence type="ECO:0000256" key="1">
    <source>
        <dbReference type="SAM" id="MobiDB-lite"/>
    </source>
</evidence>
<evidence type="ECO:0000313" key="2">
    <source>
        <dbReference type="EMBL" id="OJA18779.1"/>
    </source>
</evidence>
<gene>
    <name evidence="2" type="ORF">AZE42_01628</name>
</gene>
<keyword evidence="3" id="KW-1185">Reference proteome</keyword>
<sequence>MNFLSAVTDKPRVTARNRLYSPFKKLLTTHKCTCKTHYHYPTSKEPDTFNEYREKDHFSDVDDGTIEGPRDPDDEDTVTESDWDEHATLVALLDDEEERPDFNDGEAVVDRLQPAFAAHFRAAKEQSKDMFIPGIAHVGGTHKRVAHDIYPLLLRGVVLFDKQSRALEDAARREQDQVVSTYARTTAALQELSFQLQCICSKSDKLSDEYEKGTDERVQQLTDCARSVPGDIERLISKVDKKYKSVTAEDHAKAKEKLLRGILDRY</sequence>
<evidence type="ECO:0000313" key="3">
    <source>
        <dbReference type="Proteomes" id="UP000183567"/>
    </source>
</evidence>
<dbReference type="AlphaFoldDB" id="A0A1J8QFQ3"/>
<feature type="region of interest" description="Disordered" evidence="1">
    <location>
        <begin position="58"/>
        <end position="79"/>
    </location>
</feature>
<dbReference type="EMBL" id="LVVM01001330">
    <property type="protein sequence ID" value="OJA18779.1"/>
    <property type="molecule type" value="Genomic_DNA"/>
</dbReference>
<organism evidence="2 3">
    <name type="scientific">Rhizopogon vesiculosus</name>
    <dbReference type="NCBI Taxonomy" id="180088"/>
    <lineage>
        <taxon>Eukaryota</taxon>
        <taxon>Fungi</taxon>
        <taxon>Dikarya</taxon>
        <taxon>Basidiomycota</taxon>
        <taxon>Agaricomycotina</taxon>
        <taxon>Agaricomycetes</taxon>
        <taxon>Agaricomycetidae</taxon>
        <taxon>Boletales</taxon>
        <taxon>Suillineae</taxon>
        <taxon>Rhizopogonaceae</taxon>
        <taxon>Rhizopogon</taxon>
    </lineage>
</organism>